<keyword evidence="1" id="KW-0472">Membrane</keyword>
<sequence length="119" mass="12926">MSKNIINFIGTIIIAAILSQFFPWWTIMVASFATGLFINLKKAAVFFVPFLAILIFWIVYSYILSSSNDFILAKKIAVLFPLNGNVTLLMLFTGIIGGIAGGIAGVFGKQCSVLLATKN</sequence>
<feature type="transmembrane region" description="Helical" evidence="1">
    <location>
        <begin position="44"/>
        <end position="65"/>
    </location>
</feature>
<comment type="caution">
    <text evidence="2">The sequence shown here is derived from an EMBL/GenBank/DDBJ whole genome shotgun (WGS) entry which is preliminary data.</text>
</comment>
<evidence type="ECO:0000313" key="2">
    <source>
        <dbReference type="EMBL" id="MDU8884594.1"/>
    </source>
</evidence>
<dbReference type="EMBL" id="JAWHTF010000001">
    <property type="protein sequence ID" value="MDU8884594.1"/>
    <property type="molecule type" value="Genomic_DNA"/>
</dbReference>
<accession>A0ABU3U2M6</accession>
<feature type="transmembrane region" description="Helical" evidence="1">
    <location>
        <begin position="86"/>
        <end position="108"/>
    </location>
</feature>
<evidence type="ECO:0000313" key="3">
    <source>
        <dbReference type="Proteomes" id="UP001268651"/>
    </source>
</evidence>
<protein>
    <recommendedName>
        <fullName evidence="4">DUF1097 domain-containing protein</fullName>
    </recommendedName>
</protein>
<feature type="transmembrane region" description="Helical" evidence="1">
    <location>
        <begin position="12"/>
        <end position="38"/>
    </location>
</feature>
<dbReference type="RefSeq" id="WP_316660308.1">
    <property type="nucleotide sequence ID" value="NZ_JAWHTF010000001.1"/>
</dbReference>
<name>A0ABU3U2M6_9FLAO</name>
<dbReference type="Proteomes" id="UP001268651">
    <property type="component" value="Unassembled WGS sequence"/>
</dbReference>
<gene>
    <name evidence="2" type="ORF">RXV94_00380</name>
</gene>
<keyword evidence="3" id="KW-1185">Reference proteome</keyword>
<reference evidence="2 3" key="1">
    <citation type="submission" date="2023-10" db="EMBL/GenBank/DDBJ databases">
        <title>Marimonas sp. nov. isolated from tidal mud flat.</title>
        <authorList>
            <person name="Jaincy N.J."/>
            <person name="Srinivasan S."/>
            <person name="Lee S.-S."/>
        </authorList>
    </citation>
    <scope>NUCLEOTIDE SEQUENCE [LARGE SCALE GENOMIC DNA]</scope>
    <source>
        <strain evidence="2 3">MJ-SS3</strain>
    </source>
</reference>
<proteinExistence type="predicted"/>
<evidence type="ECO:0008006" key="4">
    <source>
        <dbReference type="Google" id="ProtNLM"/>
    </source>
</evidence>
<evidence type="ECO:0000256" key="1">
    <source>
        <dbReference type="SAM" id="Phobius"/>
    </source>
</evidence>
<organism evidence="2 3">
    <name type="scientific">Gilvirhabdus luticola</name>
    <dbReference type="NCBI Taxonomy" id="3079858"/>
    <lineage>
        <taxon>Bacteria</taxon>
        <taxon>Pseudomonadati</taxon>
        <taxon>Bacteroidota</taxon>
        <taxon>Flavobacteriia</taxon>
        <taxon>Flavobacteriales</taxon>
        <taxon>Flavobacteriaceae</taxon>
        <taxon>Gilvirhabdus</taxon>
    </lineage>
</organism>
<keyword evidence="1" id="KW-1133">Transmembrane helix</keyword>
<keyword evidence="1" id="KW-0812">Transmembrane</keyword>